<dbReference type="AlphaFoldDB" id="A0A7T8GN71"/>
<accession>A0A7T8GN71</accession>
<organism evidence="1 2">
    <name type="scientific">Caligus rogercresseyi</name>
    <name type="common">Sea louse</name>
    <dbReference type="NCBI Taxonomy" id="217165"/>
    <lineage>
        <taxon>Eukaryota</taxon>
        <taxon>Metazoa</taxon>
        <taxon>Ecdysozoa</taxon>
        <taxon>Arthropoda</taxon>
        <taxon>Crustacea</taxon>
        <taxon>Multicrustacea</taxon>
        <taxon>Hexanauplia</taxon>
        <taxon>Copepoda</taxon>
        <taxon>Siphonostomatoida</taxon>
        <taxon>Caligidae</taxon>
        <taxon>Caligus</taxon>
    </lineage>
</organism>
<proteinExistence type="predicted"/>
<evidence type="ECO:0000313" key="1">
    <source>
        <dbReference type="EMBL" id="QQP33132.1"/>
    </source>
</evidence>
<keyword evidence="2" id="KW-1185">Reference proteome</keyword>
<reference evidence="2" key="1">
    <citation type="submission" date="2021-01" db="EMBL/GenBank/DDBJ databases">
        <title>Caligus Genome Assembly.</title>
        <authorList>
            <person name="Gallardo-Escarate C."/>
        </authorList>
    </citation>
    <scope>NUCLEOTIDE SEQUENCE [LARGE SCALE GENOMIC DNA]</scope>
</reference>
<dbReference type="Proteomes" id="UP000595437">
    <property type="component" value="Chromosome 19"/>
</dbReference>
<evidence type="ECO:0000313" key="2">
    <source>
        <dbReference type="Proteomes" id="UP000595437"/>
    </source>
</evidence>
<sequence>MVVVDIITIITEEEAVAAVLPVDIIMPRSEKDDDIAHFFFYIYLVPTPHLTS</sequence>
<dbReference type="EMBL" id="CP045908">
    <property type="protein sequence ID" value="QQP33132.1"/>
    <property type="molecule type" value="Genomic_DNA"/>
</dbReference>
<gene>
    <name evidence="1" type="ORF">FKW44_024406</name>
</gene>
<protein>
    <submittedName>
        <fullName evidence="1">Uncharacterized protein</fullName>
    </submittedName>
</protein>
<name>A0A7T8GN71_CALRO</name>